<dbReference type="Gene3D" id="3.10.20.30">
    <property type="match status" value="1"/>
</dbReference>
<dbReference type="Pfam" id="PF00111">
    <property type="entry name" value="Fer2"/>
    <property type="match status" value="1"/>
</dbReference>
<protein>
    <submittedName>
        <fullName evidence="10">PDR/VanB family oxidoreductase</fullName>
    </submittedName>
</protein>
<evidence type="ECO:0000259" key="8">
    <source>
        <dbReference type="PROSITE" id="PS51085"/>
    </source>
</evidence>
<proteinExistence type="predicted"/>
<dbReference type="InterPro" id="IPR036010">
    <property type="entry name" value="2Fe-2S_ferredoxin-like_sf"/>
</dbReference>
<accession>A0ABP6V5F2</accession>
<dbReference type="InterPro" id="IPR001433">
    <property type="entry name" value="OxRdtase_FAD/NAD-bd"/>
</dbReference>
<dbReference type="InterPro" id="IPR012675">
    <property type="entry name" value="Beta-grasp_dom_sf"/>
</dbReference>
<reference evidence="11" key="1">
    <citation type="journal article" date="2019" name="Int. J. Syst. Evol. Microbiol.">
        <title>The Global Catalogue of Microorganisms (GCM) 10K type strain sequencing project: providing services to taxonomists for standard genome sequencing and annotation.</title>
        <authorList>
            <consortium name="The Broad Institute Genomics Platform"/>
            <consortium name="The Broad Institute Genome Sequencing Center for Infectious Disease"/>
            <person name="Wu L."/>
            <person name="Ma J."/>
        </authorList>
    </citation>
    <scope>NUCLEOTIDE SEQUENCE [LARGE SCALE GENOMIC DNA]</scope>
    <source>
        <strain evidence="11">JCM 16898</strain>
    </source>
</reference>
<name>A0ABP6V5F2_9PSEU</name>
<evidence type="ECO:0000256" key="1">
    <source>
        <dbReference type="ARBA" id="ARBA00001974"/>
    </source>
</evidence>
<gene>
    <name evidence="10" type="ORF">GCM10022222_07950</name>
</gene>
<dbReference type="PROSITE" id="PS51085">
    <property type="entry name" value="2FE2S_FER_2"/>
    <property type="match status" value="1"/>
</dbReference>
<keyword evidence="2" id="KW-0285">Flavoprotein</keyword>
<keyword evidence="7" id="KW-0411">Iron-sulfur</keyword>
<keyword evidence="4" id="KW-0479">Metal-binding</keyword>
<dbReference type="Pfam" id="PF00175">
    <property type="entry name" value="NAD_binding_1"/>
    <property type="match status" value="1"/>
</dbReference>
<dbReference type="PROSITE" id="PS51384">
    <property type="entry name" value="FAD_FR"/>
    <property type="match status" value="1"/>
</dbReference>
<dbReference type="PRINTS" id="PR00409">
    <property type="entry name" value="PHDIOXRDTASE"/>
</dbReference>
<keyword evidence="6" id="KW-0408">Iron</keyword>
<dbReference type="Proteomes" id="UP001500689">
    <property type="component" value="Unassembled WGS sequence"/>
</dbReference>
<evidence type="ECO:0000256" key="2">
    <source>
        <dbReference type="ARBA" id="ARBA00022630"/>
    </source>
</evidence>
<dbReference type="SUPFAM" id="SSF63380">
    <property type="entry name" value="Riboflavin synthase domain-like"/>
    <property type="match status" value="1"/>
</dbReference>
<evidence type="ECO:0000256" key="3">
    <source>
        <dbReference type="ARBA" id="ARBA00022714"/>
    </source>
</evidence>
<dbReference type="PANTHER" id="PTHR47354">
    <property type="entry name" value="NADH OXIDOREDUCTASE HCR"/>
    <property type="match status" value="1"/>
</dbReference>
<sequence length="311" mass="33997">MRVTQAHDETRDVRSLILRRTSGAPLPEWNAGAHIDVLTPDGSARQYSLCGDPGTTDHYRIGVLREPHGRGGSQWLHDEVTVGDVLRIRRPRNHFRLEEATGYVFIAGGIGITPILAMVRASDRGEASWRLWYGGRSRQSMAFLDELESHGARVTVQPDDECGRPDIAALIALANPGELIYVCGPAGLIDAVREQARQSGAPDRVRYELFSVPPDTAAHDDGDREFLVELVDSGLTLPVPADRSILDVVRSAGIDVISDCQDGICGSCETDVVDGTPDHRDHVLTTEEQNENSCMMICVSRCLGPKLALRL</sequence>
<dbReference type="InterPro" id="IPR006058">
    <property type="entry name" value="2Fe2S_fd_BS"/>
</dbReference>
<keyword evidence="3" id="KW-0001">2Fe-2S</keyword>
<dbReference type="InterPro" id="IPR050415">
    <property type="entry name" value="MRET"/>
</dbReference>
<evidence type="ECO:0000256" key="6">
    <source>
        <dbReference type="ARBA" id="ARBA00023004"/>
    </source>
</evidence>
<dbReference type="Gene3D" id="3.40.50.80">
    <property type="entry name" value="Nucleotide-binding domain of ferredoxin-NADP reductase (FNR) module"/>
    <property type="match status" value="1"/>
</dbReference>
<keyword evidence="11" id="KW-1185">Reference proteome</keyword>
<evidence type="ECO:0000256" key="5">
    <source>
        <dbReference type="ARBA" id="ARBA00023002"/>
    </source>
</evidence>
<dbReference type="PROSITE" id="PS00197">
    <property type="entry name" value="2FE2S_FER_1"/>
    <property type="match status" value="1"/>
</dbReference>
<evidence type="ECO:0000259" key="9">
    <source>
        <dbReference type="PROSITE" id="PS51384"/>
    </source>
</evidence>
<feature type="domain" description="2Fe-2S ferredoxin-type" evidence="8">
    <location>
        <begin position="224"/>
        <end position="311"/>
    </location>
</feature>
<evidence type="ECO:0000313" key="11">
    <source>
        <dbReference type="Proteomes" id="UP001500689"/>
    </source>
</evidence>
<evidence type="ECO:0000256" key="4">
    <source>
        <dbReference type="ARBA" id="ARBA00022723"/>
    </source>
</evidence>
<dbReference type="PANTHER" id="PTHR47354:SF1">
    <property type="entry name" value="CARNITINE MONOOXYGENASE REDUCTASE SUBUNIT"/>
    <property type="match status" value="1"/>
</dbReference>
<dbReference type="InterPro" id="IPR001041">
    <property type="entry name" value="2Fe-2S_ferredoxin-type"/>
</dbReference>
<dbReference type="SUPFAM" id="SSF54292">
    <property type="entry name" value="2Fe-2S ferredoxin-like"/>
    <property type="match status" value="1"/>
</dbReference>
<evidence type="ECO:0000313" key="10">
    <source>
        <dbReference type="EMBL" id="GAA3527360.1"/>
    </source>
</evidence>
<dbReference type="InterPro" id="IPR039261">
    <property type="entry name" value="FNR_nucleotide-bd"/>
</dbReference>
<dbReference type="CDD" id="cd06185">
    <property type="entry name" value="PDR_like"/>
    <property type="match status" value="1"/>
</dbReference>
<feature type="domain" description="FAD-binding FR-type" evidence="9">
    <location>
        <begin position="1"/>
        <end position="98"/>
    </location>
</feature>
<organism evidence="10 11">
    <name type="scientific">Amycolatopsis ultiminotia</name>
    <dbReference type="NCBI Taxonomy" id="543629"/>
    <lineage>
        <taxon>Bacteria</taxon>
        <taxon>Bacillati</taxon>
        <taxon>Actinomycetota</taxon>
        <taxon>Actinomycetes</taxon>
        <taxon>Pseudonocardiales</taxon>
        <taxon>Pseudonocardiaceae</taxon>
        <taxon>Amycolatopsis</taxon>
    </lineage>
</organism>
<evidence type="ECO:0000256" key="7">
    <source>
        <dbReference type="ARBA" id="ARBA00023014"/>
    </source>
</evidence>
<keyword evidence="5" id="KW-0560">Oxidoreductase</keyword>
<comment type="cofactor">
    <cofactor evidence="1">
        <name>FAD</name>
        <dbReference type="ChEBI" id="CHEBI:57692"/>
    </cofactor>
</comment>
<dbReference type="SUPFAM" id="SSF52343">
    <property type="entry name" value="Ferredoxin reductase-like, C-terminal NADP-linked domain"/>
    <property type="match status" value="1"/>
</dbReference>
<comment type="caution">
    <text evidence="10">The sequence shown here is derived from an EMBL/GenBank/DDBJ whole genome shotgun (WGS) entry which is preliminary data.</text>
</comment>
<dbReference type="InterPro" id="IPR017927">
    <property type="entry name" value="FAD-bd_FR_type"/>
</dbReference>
<dbReference type="Gene3D" id="2.40.30.10">
    <property type="entry name" value="Translation factors"/>
    <property type="match status" value="1"/>
</dbReference>
<dbReference type="InterPro" id="IPR017938">
    <property type="entry name" value="Riboflavin_synthase-like_b-brl"/>
</dbReference>
<dbReference type="EMBL" id="BAAAZN010000001">
    <property type="protein sequence ID" value="GAA3527360.1"/>
    <property type="molecule type" value="Genomic_DNA"/>
</dbReference>
<dbReference type="CDD" id="cd00207">
    <property type="entry name" value="fer2"/>
    <property type="match status" value="1"/>
</dbReference>